<evidence type="ECO:0000256" key="1">
    <source>
        <dbReference type="ARBA" id="ARBA00002368"/>
    </source>
</evidence>
<dbReference type="InterPro" id="IPR011059">
    <property type="entry name" value="Metal-dep_hydrolase_composite"/>
</dbReference>
<reference evidence="9 10" key="1">
    <citation type="journal article" date="2017" name="Front. Microbiol.">
        <title>Genomic Characterization of Dairy Associated Leuconostoc Species and Diversity of Leuconostocs in Undefined Mixed Mesophilic Starter Cultures.</title>
        <authorList>
            <person name="Frantzen C.A."/>
            <person name="Kot W."/>
            <person name="Pedersen T.B."/>
            <person name="Ardo Y.M."/>
            <person name="Broadbent J.R."/>
            <person name="Neve H."/>
            <person name="Hansen L.H."/>
            <person name="Dal Bello F."/>
            <person name="Ostlie H.M."/>
            <person name="Kleppen H.P."/>
            <person name="Vogensen F.K."/>
            <person name="Holo H."/>
        </authorList>
    </citation>
    <scope>NUCLEOTIDE SEQUENCE [LARGE SCALE GENOMIC DNA]</scope>
    <source>
        <strain evidence="9 10">LMGCF08</strain>
    </source>
</reference>
<dbReference type="EC" id="3.5.2.3" evidence="7"/>
<dbReference type="GO" id="GO:0006145">
    <property type="term" value="P:purine nucleobase catabolic process"/>
    <property type="evidence" value="ECO:0007669"/>
    <property type="project" value="TreeGrafter"/>
</dbReference>
<comment type="cofactor">
    <cofactor evidence="7">
        <name>Zn(2+)</name>
        <dbReference type="ChEBI" id="CHEBI:29105"/>
    </cofactor>
    <text evidence="7">Binds 2 Zn(2+) ions per subunit.</text>
</comment>
<comment type="caution">
    <text evidence="9">The sequence shown here is derived from an EMBL/GenBank/DDBJ whole genome shotgun (WGS) entry which is preliminary data.</text>
</comment>
<evidence type="ECO:0000256" key="7">
    <source>
        <dbReference type="HAMAP-Rule" id="MF_00220"/>
    </source>
</evidence>
<feature type="binding site" evidence="7">
    <location>
        <position position="275"/>
    </location>
    <ligand>
        <name>substrate</name>
    </ligand>
</feature>
<feature type="binding site" evidence="7">
    <location>
        <position position="229"/>
    </location>
    <ligand>
        <name>Zn(2+)</name>
        <dbReference type="ChEBI" id="CHEBI:29105"/>
        <label>2</label>
    </ligand>
</feature>
<proteinExistence type="inferred from homology"/>
<dbReference type="STRING" id="33968.BMS77_02660"/>
<feature type="binding site" evidence="7">
    <location>
        <begin position="320"/>
        <end position="321"/>
    </location>
    <ligand>
        <name>substrate</name>
    </ligand>
</feature>
<evidence type="ECO:0000256" key="5">
    <source>
        <dbReference type="ARBA" id="ARBA00022833"/>
    </source>
</evidence>
<dbReference type="InterPro" id="IPR050138">
    <property type="entry name" value="DHOase/Allantoinase_Hydrolase"/>
</dbReference>
<feature type="binding site" evidence="7">
    <location>
        <position position="306"/>
    </location>
    <ligand>
        <name>substrate</name>
    </ligand>
</feature>
<comment type="pathway">
    <text evidence="7">Pyrimidine metabolism; UMP biosynthesis via de novo pathway; (S)-dihydroorotate from bicarbonate: step 3/3.</text>
</comment>
<dbReference type="SUPFAM" id="SSF51338">
    <property type="entry name" value="Composite domain of metallo-dependent hydrolases"/>
    <property type="match status" value="1"/>
</dbReference>
<dbReference type="GO" id="GO:0004151">
    <property type="term" value="F:dihydroorotase activity"/>
    <property type="evidence" value="ECO:0007669"/>
    <property type="project" value="UniProtKB-UniRule"/>
</dbReference>
<dbReference type="PROSITE" id="PS00483">
    <property type="entry name" value="DIHYDROOROTASE_2"/>
    <property type="match status" value="1"/>
</dbReference>
<evidence type="ECO:0000256" key="6">
    <source>
        <dbReference type="ARBA" id="ARBA00022975"/>
    </source>
</evidence>
<keyword evidence="3 7" id="KW-0479">Metal-binding</keyword>
<dbReference type="Gene3D" id="2.30.40.10">
    <property type="entry name" value="Urease, subunit C, domain 1"/>
    <property type="match status" value="1"/>
</dbReference>
<dbReference type="PROSITE" id="PS00482">
    <property type="entry name" value="DIHYDROOROTASE_1"/>
    <property type="match status" value="1"/>
</dbReference>
<feature type="active site" evidence="7">
    <location>
        <position position="302"/>
    </location>
</feature>
<evidence type="ECO:0000256" key="3">
    <source>
        <dbReference type="ARBA" id="ARBA00022723"/>
    </source>
</evidence>
<evidence type="ECO:0000259" key="8">
    <source>
        <dbReference type="Pfam" id="PF12890"/>
    </source>
</evidence>
<dbReference type="InterPro" id="IPR032466">
    <property type="entry name" value="Metal_Hydrolase"/>
</dbReference>
<keyword evidence="4 7" id="KW-0378">Hydrolase</keyword>
<name>A0A1X0VGC6_LEUPS</name>
<dbReference type="NCBIfam" id="TIGR00857">
    <property type="entry name" value="pyrC_multi"/>
    <property type="match status" value="1"/>
</dbReference>
<feature type="domain" description="Dihydroorotase catalytic" evidence="8">
    <location>
        <begin position="50"/>
        <end position="235"/>
    </location>
</feature>
<dbReference type="HAMAP" id="MF_00220_B">
    <property type="entry name" value="PyrC_classI_B"/>
    <property type="match status" value="1"/>
</dbReference>
<comment type="catalytic activity">
    <reaction evidence="7">
        <text>(S)-dihydroorotate + H2O = N-carbamoyl-L-aspartate + H(+)</text>
        <dbReference type="Rhea" id="RHEA:24296"/>
        <dbReference type="ChEBI" id="CHEBI:15377"/>
        <dbReference type="ChEBI" id="CHEBI:15378"/>
        <dbReference type="ChEBI" id="CHEBI:30864"/>
        <dbReference type="ChEBI" id="CHEBI:32814"/>
        <dbReference type="EC" id="3.5.2.3"/>
    </reaction>
</comment>
<dbReference type="RefSeq" id="WP_080519036.1">
    <property type="nucleotide sequence ID" value="NZ_MPLS01000002.1"/>
</dbReference>
<dbReference type="eggNOG" id="COG0044">
    <property type="taxonomic scope" value="Bacteria"/>
</dbReference>
<evidence type="ECO:0000256" key="4">
    <source>
        <dbReference type="ARBA" id="ARBA00022801"/>
    </source>
</evidence>
<dbReference type="EMBL" id="MPLS01000002">
    <property type="protein sequence ID" value="ORI98639.1"/>
    <property type="molecule type" value="Genomic_DNA"/>
</dbReference>
<feature type="binding site" evidence="7">
    <location>
        <position position="59"/>
    </location>
    <ligand>
        <name>Zn(2+)</name>
        <dbReference type="ChEBI" id="CHEBI:29105"/>
        <label>1</label>
    </ligand>
</feature>
<sequence>MTVIKNAKVLLNDELVQRDVQFKDGKIVAISKVIDETNDQYFDAKQAFLSAGLIDVHVHFREPGFEYKEIIATGSKAAARGGFTTVIAMPNLNPVPDNPKLLADQIQRNTDNGLIHIAQYGAISANLTATKISDIKGMAEAGATAFTNDGKGVQTADTMLQAMQAALSVNKPLAAHLEDDSLLHGGVMNAGATAQKLELPGITGLAESTQLARDLVLAKATGVHYHVAHISTKESVALVRMAKSAGVNVTAEVSPHHLLLADDDIKSDNALFKMNPPLRSQADREALISGLLDGTIDMVATDHAPHGSEEKSKSFRESPFGITGIETSFQLLYTHLVKSGVMTLATLMKRMVASPAEAFQLKAPTNIAVGEAADLALFDLEHESDITVDDFESLGKNSPFVGWRVFGKTLATWVDGEIVYEDQTK</sequence>
<feature type="binding site" evidence="7">
    <location>
        <position position="176"/>
    </location>
    <ligand>
        <name>Zn(2+)</name>
        <dbReference type="ChEBI" id="CHEBI:29105"/>
        <label>2</label>
    </ligand>
</feature>
<evidence type="ECO:0000313" key="10">
    <source>
        <dbReference type="Proteomes" id="UP000192288"/>
    </source>
</evidence>
<dbReference type="GO" id="GO:0044205">
    <property type="term" value="P:'de novo' UMP biosynthetic process"/>
    <property type="evidence" value="ECO:0007669"/>
    <property type="project" value="UniProtKB-UniRule"/>
</dbReference>
<dbReference type="GO" id="GO:0005737">
    <property type="term" value="C:cytoplasm"/>
    <property type="evidence" value="ECO:0007669"/>
    <property type="project" value="TreeGrafter"/>
</dbReference>
<accession>A0A1X0VGC6</accession>
<feature type="binding site" evidence="7">
    <location>
        <begin position="59"/>
        <end position="61"/>
    </location>
    <ligand>
        <name>substrate</name>
    </ligand>
</feature>
<dbReference type="GO" id="GO:0008270">
    <property type="term" value="F:zinc ion binding"/>
    <property type="evidence" value="ECO:0007669"/>
    <property type="project" value="UniProtKB-UniRule"/>
</dbReference>
<feature type="binding site" evidence="7">
    <location>
        <position position="149"/>
    </location>
    <ligand>
        <name>Zn(2+)</name>
        <dbReference type="ChEBI" id="CHEBI:29105"/>
        <label>2</label>
    </ligand>
</feature>
<dbReference type="SUPFAM" id="SSF51556">
    <property type="entry name" value="Metallo-dependent hydrolases"/>
    <property type="match status" value="1"/>
</dbReference>
<comment type="function">
    <text evidence="1 7">Catalyzes the reversible cyclization of carbamoyl aspartate to dihydroorotate.</text>
</comment>
<dbReference type="InterPro" id="IPR004722">
    <property type="entry name" value="DHOase"/>
</dbReference>
<dbReference type="InterPro" id="IPR002195">
    <property type="entry name" value="Dihydroorotase_CS"/>
</dbReference>
<dbReference type="NCBIfam" id="NF006837">
    <property type="entry name" value="PRK09357.1-2"/>
    <property type="match status" value="1"/>
</dbReference>
<protein>
    <recommendedName>
        <fullName evidence="7">Dihydroorotase</fullName>
        <shortName evidence="7">DHOase</shortName>
        <ecNumber evidence="7">3.5.2.3</ecNumber>
    </recommendedName>
</protein>
<dbReference type="GO" id="GO:0004038">
    <property type="term" value="F:allantoinase activity"/>
    <property type="evidence" value="ECO:0007669"/>
    <property type="project" value="TreeGrafter"/>
</dbReference>
<comment type="similarity">
    <text evidence="2 7">Belongs to the metallo-dependent hydrolases superfamily. DHOase family. Class I DHOase subfamily.</text>
</comment>
<keyword evidence="5 7" id="KW-0862">Zinc</keyword>
<dbReference type="InterPro" id="IPR024403">
    <property type="entry name" value="DHOase_cat"/>
</dbReference>
<dbReference type="Pfam" id="PF12890">
    <property type="entry name" value="DHOase"/>
    <property type="match status" value="1"/>
</dbReference>
<dbReference type="Proteomes" id="UP000192288">
    <property type="component" value="Unassembled WGS sequence"/>
</dbReference>
<feature type="binding site" evidence="7">
    <location>
        <position position="91"/>
    </location>
    <ligand>
        <name>substrate</name>
    </ligand>
</feature>
<dbReference type="PANTHER" id="PTHR43668">
    <property type="entry name" value="ALLANTOINASE"/>
    <property type="match status" value="1"/>
</dbReference>
<keyword evidence="6 7" id="KW-0665">Pyrimidine biosynthesis</keyword>
<dbReference type="PANTHER" id="PTHR43668:SF2">
    <property type="entry name" value="ALLANTOINASE"/>
    <property type="match status" value="1"/>
</dbReference>
<evidence type="ECO:0000313" key="9">
    <source>
        <dbReference type="EMBL" id="ORI98639.1"/>
    </source>
</evidence>
<feature type="binding site" evidence="7">
    <location>
        <position position="302"/>
    </location>
    <ligand>
        <name>Zn(2+)</name>
        <dbReference type="ChEBI" id="CHEBI:29105"/>
        <label>1</label>
    </ligand>
</feature>
<dbReference type="CDD" id="cd01317">
    <property type="entry name" value="DHOase_IIa"/>
    <property type="match status" value="1"/>
</dbReference>
<feature type="binding site" evidence="7">
    <location>
        <position position="149"/>
    </location>
    <ligand>
        <name>Zn(2+)</name>
        <dbReference type="ChEBI" id="CHEBI:29105"/>
        <label>1</label>
    </ligand>
</feature>
<evidence type="ECO:0000256" key="2">
    <source>
        <dbReference type="ARBA" id="ARBA00010286"/>
    </source>
</evidence>
<feature type="binding site" evidence="7">
    <location>
        <position position="57"/>
    </location>
    <ligand>
        <name>Zn(2+)</name>
        <dbReference type="ChEBI" id="CHEBI:29105"/>
        <label>1</label>
    </ligand>
</feature>
<dbReference type="Gene3D" id="3.20.20.140">
    <property type="entry name" value="Metal-dependent hydrolases"/>
    <property type="match status" value="1"/>
</dbReference>
<gene>
    <name evidence="7" type="primary">pyrC</name>
    <name evidence="9" type="ORF">BMR96_01125</name>
</gene>
<dbReference type="AlphaFoldDB" id="A0A1X0VGC6"/>
<organism evidence="9 10">
    <name type="scientific">Leuconostoc pseudomesenteroides</name>
    <dbReference type="NCBI Taxonomy" id="33968"/>
    <lineage>
        <taxon>Bacteria</taxon>
        <taxon>Bacillati</taxon>
        <taxon>Bacillota</taxon>
        <taxon>Bacilli</taxon>
        <taxon>Lactobacillales</taxon>
        <taxon>Lactobacillaceae</taxon>
        <taxon>Leuconostoc</taxon>
    </lineage>
</organism>
<dbReference type="UniPathway" id="UPA00070">
    <property type="reaction ID" value="UER00117"/>
</dbReference>